<dbReference type="GeneID" id="63857008"/>
<dbReference type="AlphaFoldDB" id="A0A8G1VWJ0"/>
<dbReference type="EMBL" id="KZ824670">
    <property type="protein sequence ID" value="RAK74313.1"/>
    <property type="molecule type" value="Genomic_DNA"/>
</dbReference>
<dbReference type="GO" id="GO:0016491">
    <property type="term" value="F:oxidoreductase activity"/>
    <property type="evidence" value="ECO:0007669"/>
    <property type="project" value="InterPro"/>
</dbReference>
<proteinExistence type="predicted"/>
<evidence type="ECO:0000313" key="3">
    <source>
        <dbReference type="Proteomes" id="UP000249789"/>
    </source>
</evidence>
<dbReference type="PANTHER" id="PTHR45033:SF1">
    <property type="entry name" value="OXIDOREDUCTASE (EUROFUNG)"/>
    <property type="match status" value="1"/>
</dbReference>
<dbReference type="Pfam" id="PF00107">
    <property type="entry name" value="ADH_zinc_N"/>
    <property type="match status" value="1"/>
</dbReference>
<dbReference type="InterPro" id="IPR013154">
    <property type="entry name" value="ADH-like_N"/>
</dbReference>
<dbReference type="SUPFAM" id="SSF50129">
    <property type="entry name" value="GroES-like"/>
    <property type="match status" value="1"/>
</dbReference>
<dbReference type="Gene3D" id="3.90.180.10">
    <property type="entry name" value="Medium-chain alcohol dehydrogenases, catalytic domain"/>
    <property type="match status" value="1"/>
</dbReference>
<feature type="domain" description="Enoyl reductase (ER)" evidence="1">
    <location>
        <begin position="17"/>
        <end position="343"/>
    </location>
</feature>
<sequence length="345" mass="37304">MMSSLPETYQAFRRTEGTAPLTIEQVTEKLPPIESHDVLVRIHAVSLNYRDIAMLDNTYPQPCLPRGIPASDCAAEVVSVGSAVSGFKPGDRVTAIWDLTNVTGTEERAPEALGGDVDGVLRQYAVFNEQVLVHLPEHLSWEEASCITCAGTTAWNALEFPRNSGTALLQGTGGVSMFALLLCIAAGLQSIITSSSDEKLDQARSLGPNIKTINYKKVDKWEDEVLRLTNGRGADVAIENVGPATVRQSLASLAQRGTLSLVGFLGGLEAKELPDLYLPVMVKRVTMRGIVVGSKLDQQALCDFLTEKKVSLKPLVDAVFPFDQSKEAFARLKSGKHQGKIVITL</sequence>
<dbReference type="Proteomes" id="UP000249789">
    <property type="component" value="Unassembled WGS sequence"/>
</dbReference>
<evidence type="ECO:0000259" key="1">
    <source>
        <dbReference type="SMART" id="SM00829"/>
    </source>
</evidence>
<dbReference type="Pfam" id="PF08240">
    <property type="entry name" value="ADH_N"/>
    <property type="match status" value="1"/>
</dbReference>
<dbReference type="PANTHER" id="PTHR45033">
    <property type="match status" value="1"/>
</dbReference>
<dbReference type="InterPro" id="IPR052711">
    <property type="entry name" value="Zinc_ADH-like"/>
</dbReference>
<dbReference type="SMART" id="SM00829">
    <property type="entry name" value="PKS_ER"/>
    <property type="match status" value="1"/>
</dbReference>
<dbReference type="InterPro" id="IPR011032">
    <property type="entry name" value="GroES-like_sf"/>
</dbReference>
<gene>
    <name evidence="2" type="ORF">BO72DRAFT_211717</name>
</gene>
<dbReference type="InterPro" id="IPR020843">
    <property type="entry name" value="ER"/>
</dbReference>
<reference evidence="2 3" key="1">
    <citation type="submission" date="2018-02" db="EMBL/GenBank/DDBJ databases">
        <title>The genomes of Aspergillus section Nigri reveals drivers in fungal speciation.</title>
        <authorList>
            <consortium name="DOE Joint Genome Institute"/>
            <person name="Vesth T.C."/>
            <person name="Nybo J."/>
            <person name="Theobald S."/>
            <person name="Brandl J."/>
            <person name="Frisvad J.C."/>
            <person name="Nielsen K.F."/>
            <person name="Lyhne E.K."/>
            <person name="Kogle M.E."/>
            <person name="Kuo A."/>
            <person name="Riley R."/>
            <person name="Clum A."/>
            <person name="Nolan M."/>
            <person name="Lipzen A."/>
            <person name="Salamov A."/>
            <person name="Henrissat B."/>
            <person name="Wiebenga A."/>
            <person name="De vries R.P."/>
            <person name="Grigoriev I.V."/>
            <person name="Mortensen U.H."/>
            <person name="Andersen M.R."/>
            <person name="Baker S.E."/>
        </authorList>
    </citation>
    <scope>NUCLEOTIDE SEQUENCE [LARGE SCALE GENOMIC DNA]</scope>
    <source>
        <strain evidence="2 3">CBS 313.89</strain>
    </source>
</reference>
<dbReference type="OrthoDB" id="3509362at2759"/>
<dbReference type="Gene3D" id="3.40.50.720">
    <property type="entry name" value="NAD(P)-binding Rossmann-like Domain"/>
    <property type="match status" value="1"/>
</dbReference>
<dbReference type="SUPFAM" id="SSF51735">
    <property type="entry name" value="NAD(P)-binding Rossmann-fold domains"/>
    <property type="match status" value="1"/>
</dbReference>
<dbReference type="RefSeq" id="XP_040798323.1">
    <property type="nucleotide sequence ID" value="XM_040939675.1"/>
</dbReference>
<name>A0A8G1VWJ0_9EURO</name>
<accession>A0A8G1VWJ0</accession>
<dbReference type="InterPro" id="IPR013149">
    <property type="entry name" value="ADH-like_C"/>
</dbReference>
<dbReference type="VEuPathDB" id="FungiDB:BO72DRAFT_211717"/>
<keyword evidence="3" id="KW-1185">Reference proteome</keyword>
<dbReference type="InterPro" id="IPR036291">
    <property type="entry name" value="NAD(P)-bd_dom_sf"/>
</dbReference>
<protein>
    <submittedName>
        <fullName evidence="2">Alcohol dehydrogenase</fullName>
    </submittedName>
</protein>
<evidence type="ECO:0000313" key="2">
    <source>
        <dbReference type="EMBL" id="RAK74313.1"/>
    </source>
</evidence>
<organism evidence="2 3">
    <name type="scientific">Aspergillus fijiensis CBS 313.89</name>
    <dbReference type="NCBI Taxonomy" id="1448319"/>
    <lineage>
        <taxon>Eukaryota</taxon>
        <taxon>Fungi</taxon>
        <taxon>Dikarya</taxon>
        <taxon>Ascomycota</taxon>
        <taxon>Pezizomycotina</taxon>
        <taxon>Eurotiomycetes</taxon>
        <taxon>Eurotiomycetidae</taxon>
        <taxon>Eurotiales</taxon>
        <taxon>Aspergillaceae</taxon>
        <taxon>Aspergillus</taxon>
    </lineage>
</organism>
<dbReference type="CDD" id="cd08276">
    <property type="entry name" value="MDR7"/>
    <property type="match status" value="1"/>
</dbReference>